<dbReference type="AlphaFoldDB" id="A0A402A2P4"/>
<evidence type="ECO:0000313" key="2">
    <source>
        <dbReference type="Proteomes" id="UP000287352"/>
    </source>
</evidence>
<comment type="caution">
    <text evidence="1">The sequence shown here is derived from an EMBL/GenBank/DDBJ whole genome shotgun (WGS) entry which is preliminary data.</text>
</comment>
<protein>
    <submittedName>
        <fullName evidence="1">Uncharacterized protein</fullName>
    </submittedName>
</protein>
<name>A0A402A2P4_9CHLR</name>
<accession>A0A402A2P4</accession>
<gene>
    <name evidence="1" type="ORF">KTT_32010</name>
</gene>
<dbReference type="Proteomes" id="UP000287352">
    <property type="component" value="Unassembled WGS sequence"/>
</dbReference>
<keyword evidence="2" id="KW-1185">Reference proteome</keyword>
<sequence length="74" mass="8411">MRGNLLIHCVIHKRRNPFPYVNKAINIPCGCGYKEKANIHGHFSSEKAREIAVLWTDGHLVIRESITKDLVTTV</sequence>
<proteinExistence type="predicted"/>
<reference evidence="2" key="1">
    <citation type="submission" date="2018-12" db="EMBL/GenBank/DDBJ databases">
        <title>Tengunoibacter tsumagoiensis gen. nov., sp. nov., Dictyobacter kobayashii sp. nov., D. alpinus sp. nov., and D. joshuensis sp. nov. and description of Dictyobacteraceae fam. nov. within the order Ktedonobacterales isolated from Tengu-no-mugimeshi.</title>
        <authorList>
            <person name="Wang C.M."/>
            <person name="Zheng Y."/>
            <person name="Sakai Y."/>
            <person name="Toyoda A."/>
            <person name="Minakuchi Y."/>
            <person name="Abe K."/>
            <person name="Yokota A."/>
            <person name="Yabe S."/>
        </authorList>
    </citation>
    <scope>NUCLEOTIDE SEQUENCE [LARGE SCALE GENOMIC DNA]</scope>
    <source>
        <strain evidence="2">Uno3</strain>
    </source>
</reference>
<organism evidence="1 2">
    <name type="scientific">Tengunoibacter tsumagoiensis</name>
    <dbReference type="NCBI Taxonomy" id="2014871"/>
    <lineage>
        <taxon>Bacteria</taxon>
        <taxon>Bacillati</taxon>
        <taxon>Chloroflexota</taxon>
        <taxon>Ktedonobacteria</taxon>
        <taxon>Ktedonobacterales</taxon>
        <taxon>Dictyobacteraceae</taxon>
        <taxon>Tengunoibacter</taxon>
    </lineage>
</organism>
<evidence type="ECO:0000313" key="1">
    <source>
        <dbReference type="EMBL" id="GCE13342.1"/>
    </source>
</evidence>
<dbReference type="EMBL" id="BIFR01000001">
    <property type="protein sequence ID" value="GCE13342.1"/>
    <property type="molecule type" value="Genomic_DNA"/>
</dbReference>